<reference evidence="1 2" key="1">
    <citation type="submission" date="2018-03" db="EMBL/GenBank/DDBJ databases">
        <title>Draft Genome Sequences of the Obligatory Marine Myxobacteria Enhygromyxa salina SWB005.</title>
        <authorList>
            <person name="Poehlein A."/>
            <person name="Moghaddam J.A."/>
            <person name="Harms H."/>
            <person name="Alanjari M."/>
            <person name="Koenig G.M."/>
            <person name="Daniel R."/>
            <person name="Schaeberle T.F."/>
        </authorList>
    </citation>
    <scope>NUCLEOTIDE SEQUENCE [LARGE SCALE GENOMIC DNA]</scope>
    <source>
        <strain evidence="1 2">SWB005</strain>
    </source>
</reference>
<dbReference type="Proteomes" id="UP000237968">
    <property type="component" value="Unassembled WGS sequence"/>
</dbReference>
<gene>
    <name evidence="1" type="ORF">ENSA5_70050</name>
</gene>
<dbReference type="RefSeq" id="WP_106396112.1">
    <property type="nucleotide sequence ID" value="NZ_PVNK01000311.1"/>
</dbReference>
<comment type="caution">
    <text evidence="1">The sequence shown here is derived from an EMBL/GenBank/DDBJ whole genome shotgun (WGS) entry which is preliminary data.</text>
</comment>
<dbReference type="AlphaFoldDB" id="A0A2S9XAL9"/>
<evidence type="ECO:0000313" key="1">
    <source>
        <dbReference type="EMBL" id="PRP89898.1"/>
    </source>
</evidence>
<keyword evidence="2" id="KW-1185">Reference proteome</keyword>
<accession>A0A2S9XAL9</accession>
<dbReference type="EMBL" id="PVNK01000311">
    <property type="protein sequence ID" value="PRP89898.1"/>
    <property type="molecule type" value="Genomic_DNA"/>
</dbReference>
<sequence>MADAQQLAQDAAKLLRFGLQPKLRPANEADYGVLLRRYDAELELRGFVHMIADGLGLVVLGVTELGLVLGAEPDGPFALTLADYRRSGLSVEARMCHGLIQLLIAAYCFPSAASLEDATHIAGTRVCVNRLVEHLVNLAREFERRANEDPELGTKELREAWRAVLSMAQTRGTTDGRSAANTLSGMTLHALKQLERGGLMRKLGDQDGGSFQALGAYRLQVRELAALPAFRLVRDARAREERG</sequence>
<protein>
    <submittedName>
        <fullName evidence="1">Uncharacterized protein</fullName>
    </submittedName>
</protein>
<name>A0A2S9XAL9_9BACT</name>
<evidence type="ECO:0000313" key="2">
    <source>
        <dbReference type="Proteomes" id="UP000237968"/>
    </source>
</evidence>
<proteinExistence type="predicted"/>
<organism evidence="1 2">
    <name type="scientific">Enhygromyxa salina</name>
    <dbReference type="NCBI Taxonomy" id="215803"/>
    <lineage>
        <taxon>Bacteria</taxon>
        <taxon>Pseudomonadati</taxon>
        <taxon>Myxococcota</taxon>
        <taxon>Polyangia</taxon>
        <taxon>Nannocystales</taxon>
        <taxon>Nannocystaceae</taxon>
        <taxon>Enhygromyxa</taxon>
    </lineage>
</organism>
<dbReference type="OrthoDB" id="6873087at2"/>